<dbReference type="Proteomes" id="UP000487268">
    <property type="component" value="Unassembled WGS sequence"/>
</dbReference>
<name>A0A7K0C8V7_9ACTN</name>
<evidence type="ECO:0000313" key="2">
    <source>
        <dbReference type="Proteomes" id="UP000487268"/>
    </source>
</evidence>
<keyword evidence="2" id="KW-1185">Reference proteome</keyword>
<organism evidence="1 2">
    <name type="scientific">Actinomadura macrotermitis</name>
    <dbReference type="NCBI Taxonomy" id="2585200"/>
    <lineage>
        <taxon>Bacteria</taxon>
        <taxon>Bacillati</taxon>
        <taxon>Actinomycetota</taxon>
        <taxon>Actinomycetes</taxon>
        <taxon>Streptosporangiales</taxon>
        <taxon>Thermomonosporaceae</taxon>
        <taxon>Actinomadura</taxon>
    </lineage>
</organism>
<reference evidence="1 2" key="1">
    <citation type="submission" date="2019-10" db="EMBL/GenBank/DDBJ databases">
        <title>Actinomadura rubteroloni sp. nov. and Actinomadura macrotermitis sp. nov., isolated from the gut of fungus growing-termite Macrotermes natalensis.</title>
        <authorList>
            <person name="Benndorf R."/>
            <person name="Martin K."/>
            <person name="Kuefner M."/>
            <person name="De Beer W."/>
            <person name="Kaster A.-K."/>
            <person name="Vollmers J."/>
            <person name="Poulsen M."/>
            <person name="Beemelmanns C."/>
        </authorList>
    </citation>
    <scope>NUCLEOTIDE SEQUENCE [LARGE SCALE GENOMIC DNA]</scope>
    <source>
        <strain evidence="1 2">RB68</strain>
    </source>
</reference>
<proteinExistence type="predicted"/>
<dbReference type="EMBL" id="WEGH01000009">
    <property type="protein sequence ID" value="MQY09880.1"/>
    <property type="molecule type" value="Genomic_DNA"/>
</dbReference>
<comment type="caution">
    <text evidence="1">The sequence shown here is derived from an EMBL/GenBank/DDBJ whole genome shotgun (WGS) entry which is preliminary data.</text>
</comment>
<gene>
    <name evidence="1" type="ORF">ACRB68_80100</name>
</gene>
<evidence type="ECO:0000313" key="1">
    <source>
        <dbReference type="EMBL" id="MQY09880.1"/>
    </source>
</evidence>
<accession>A0A7K0C8V7</accession>
<dbReference type="AlphaFoldDB" id="A0A7K0C8V7"/>
<sequence>MVSRTPTGAPVQLSTWPPAGARVWHLDAVLPAGPLCAGETDEAADVITRAPALVTCPRCIEAMSRWDEYQWAARISDGRVDVQASRRPGVQTSEASAA</sequence>
<protein>
    <submittedName>
        <fullName evidence="1">Uncharacterized protein</fullName>
    </submittedName>
</protein>